<dbReference type="InterPro" id="IPR051975">
    <property type="entry name" value="mtLSU_mL45"/>
</dbReference>
<protein>
    <recommendedName>
        <fullName evidence="6">Tim44-like domain-containing protein</fullName>
    </recommendedName>
</protein>
<evidence type="ECO:0000256" key="2">
    <source>
        <dbReference type="ARBA" id="ARBA00022946"/>
    </source>
</evidence>
<accession>A0A1V6PV29</accession>
<dbReference type="PROSITE" id="PS51257">
    <property type="entry name" value="PROKAR_LIPOPROTEIN"/>
    <property type="match status" value="1"/>
</dbReference>
<name>A0A1V6PV29_9EURO</name>
<gene>
    <name evidence="4" type="ORF">PENANT_c031G06121</name>
</gene>
<evidence type="ECO:0000313" key="4">
    <source>
        <dbReference type="EMBL" id="OQD80825.1"/>
    </source>
</evidence>
<dbReference type="GO" id="GO:0005739">
    <property type="term" value="C:mitochondrion"/>
    <property type="evidence" value="ECO:0007669"/>
    <property type="project" value="UniProtKB-SubCell"/>
</dbReference>
<keyword evidence="3" id="KW-0496">Mitochondrion</keyword>
<comment type="caution">
    <text evidence="4">The sequence shown here is derived from an EMBL/GenBank/DDBJ whole genome shotgun (WGS) entry which is preliminary data.</text>
</comment>
<dbReference type="OrthoDB" id="19619at2759"/>
<evidence type="ECO:0008006" key="6">
    <source>
        <dbReference type="Google" id="ProtNLM"/>
    </source>
</evidence>
<reference evidence="5" key="1">
    <citation type="journal article" date="2017" name="Nat. Microbiol.">
        <title>Global analysis of biosynthetic gene clusters reveals vast potential of secondary metabolite production in Penicillium species.</title>
        <authorList>
            <person name="Nielsen J.C."/>
            <person name="Grijseels S."/>
            <person name="Prigent S."/>
            <person name="Ji B."/>
            <person name="Dainat J."/>
            <person name="Nielsen K.F."/>
            <person name="Frisvad J.C."/>
            <person name="Workman M."/>
            <person name="Nielsen J."/>
        </authorList>
    </citation>
    <scope>NUCLEOTIDE SEQUENCE [LARGE SCALE GENOMIC DNA]</scope>
    <source>
        <strain evidence="5">IBT 31811</strain>
    </source>
</reference>
<sequence>MASTLRLPAGTSARIVPSGIFIAQSCTAGSYQCRSFSQTSLNLAGRPMNFRQATQSQPSFKTRTKDMPLTQLPNDLGLLPGTFIKPLWRDMPSIFESPRDRLHMEWTWLKTLFTNYGSLLQYCKRDNNMPFNFKQRRHVASQLMEQMYTSFARGNIPEIRRFCADGLSKNLVRQIEKRNPSEKVEWTLVKYLRKPSTNFLGLRVMSDRATSLPEIPNSGIRQIVVRVTSRQSTSTSKIERVKRGAVPVETLVSTKEQDCVEYLVIQNLRWNGNDKGWTLWGQTNPTTLQKAIEDPYFAPGLSAMERIEQMREMMTGGGPGPKK</sequence>
<dbReference type="EMBL" id="MDYN01000031">
    <property type="protein sequence ID" value="OQD80825.1"/>
    <property type="molecule type" value="Genomic_DNA"/>
</dbReference>
<evidence type="ECO:0000313" key="5">
    <source>
        <dbReference type="Proteomes" id="UP000191672"/>
    </source>
</evidence>
<evidence type="ECO:0000256" key="1">
    <source>
        <dbReference type="ARBA" id="ARBA00004173"/>
    </source>
</evidence>
<evidence type="ECO:0000256" key="3">
    <source>
        <dbReference type="ARBA" id="ARBA00023128"/>
    </source>
</evidence>
<organism evidence="4 5">
    <name type="scientific">Penicillium antarcticum</name>
    <dbReference type="NCBI Taxonomy" id="416450"/>
    <lineage>
        <taxon>Eukaryota</taxon>
        <taxon>Fungi</taxon>
        <taxon>Dikarya</taxon>
        <taxon>Ascomycota</taxon>
        <taxon>Pezizomycotina</taxon>
        <taxon>Eurotiomycetes</taxon>
        <taxon>Eurotiomycetidae</taxon>
        <taxon>Eurotiales</taxon>
        <taxon>Aspergillaceae</taxon>
        <taxon>Penicillium</taxon>
    </lineage>
</organism>
<dbReference type="AlphaFoldDB" id="A0A1V6PV29"/>
<dbReference type="Proteomes" id="UP000191672">
    <property type="component" value="Unassembled WGS sequence"/>
</dbReference>
<keyword evidence="5" id="KW-1185">Reference proteome</keyword>
<dbReference type="Gene3D" id="3.10.450.240">
    <property type="match status" value="1"/>
</dbReference>
<comment type="subcellular location">
    <subcellularLocation>
        <location evidence="1">Mitochondrion</location>
    </subcellularLocation>
</comment>
<keyword evidence="2" id="KW-0809">Transit peptide</keyword>
<dbReference type="STRING" id="416450.A0A1V6PV29"/>
<dbReference type="PANTHER" id="PTHR28554">
    <property type="entry name" value="39S RIBOSOMAL PROTEIN L45, MITOCHONDRIAL"/>
    <property type="match status" value="1"/>
</dbReference>
<dbReference type="PANTHER" id="PTHR28554:SF1">
    <property type="entry name" value="LARGE RIBOSOMAL SUBUNIT PROTEIN ML45"/>
    <property type="match status" value="1"/>
</dbReference>
<proteinExistence type="predicted"/>